<dbReference type="SUPFAM" id="SSF159594">
    <property type="entry name" value="XCC0632-like"/>
    <property type="match status" value="1"/>
</dbReference>
<dbReference type="Gene3D" id="3.40.50.10610">
    <property type="entry name" value="ABC-type transport auxiliary lipoprotein component"/>
    <property type="match status" value="1"/>
</dbReference>
<gene>
    <name evidence="2" type="ordered locus">HCH_03136</name>
</gene>
<dbReference type="AlphaFoldDB" id="Q2SHH4"/>
<evidence type="ECO:0000256" key="1">
    <source>
        <dbReference type="SAM" id="SignalP"/>
    </source>
</evidence>
<evidence type="ECO:0000313" key="2">
    <source>
        <dbReference type="EMBL" id="ABC29900.1"/>
    </source>
</evidence>
<dbReference type="EMBL" id="CP000155">
    <property type="protein sequence ID" value="ABC29900.1"/>
    <property type="molecule type" value="Genomic_DNA"/>
</dbReference>
<dbReference type="KEGG" id="hch:HCH_03136"/>
<accession>Q2SHH4</accession>
<sequence length="220" mass="23679">MRSLPLWKLLSLLSLTVVLSTGCATQQPYDYSALLASKPRSILVIPPQNNTVEVNAPYIFLSTISAPLAEKGYYVFPVAVIDQFLKDNGLPTPAEMNSVPLDKLREHIGPDAVLYVTIDDWGQQYQIISSVAVVSSSWRLIDARTGETLWQGRAYAQQSSGDGGGNGLAGMLVAAVVEQVVNSVSDKTPELSANANYRTINSPGNGLLPGPYLKVETQGQ</sequence>
<dbReference type="Proteomes" id="UP000000238">
    <property type="component" value="Chromosome"/>
</dbReference>
<reference evidence="2 3" key="1">
    <citation type="journal article" date="2005" name="Nucleic Acids Res.">
        <title>Genomic blueprint of Hahella chejuensis, a marine microbe producing an algicidal agent.</title>
        <authorList>
            <person name="Jeong H."/>
            <person name="Yim J.H."/>
            <person name="Lee C."/>
            <person name="Choi S.-H."/>
            <person name="Park Y.K."/>
            <person name="Yoon S.H."/>
            <person name="Hur C.-G."/>
            <person name="Kang H.-Y."/>
            <person name="Kim D."/>
            <person name="Lee H.H."/>
            <person name="Park K.H."/>
            <person name="Park S.-H."/>
            <person name="Park H.-S."/>
            <person name="Lee H.K."/>
            <person name="Oh T.K."/>
            <person name="Kim J.F."/>
        </authorList>
    </citation>
    <scope>NUCLEOTIDE SEQUENCE [LARGE SCALE GENOMIC DNA]</scope>
    <source>
        <strain evidence="2 3">KCTC 2396</strain>
    </source>
</reference>
<keyword evidence="1" id="KW-0732">Signal</keyword>
<proteinExistence type="predicted"/>
<keyword evidence="3" id="KW-1185">Reference proteome</keyword>
<name>Q2SHH4_HAHCH</name>
<dbReference type="STRING" id="349521.HCH_03136"/>
<dbReference type="Pfam" id="PF05643">
    <property type="entry name" value="GNA1162-like"/>
    <property type="match status" value="1"/>
</dbReference>
<dbReference type="HOGENOM" id="CLU_097432_1_0_6"/>
<feature type="chain" id="PRO_5004215732" evidence="1">
    <location>
        <begin position="27"/>
        <end position="220"/>
    </location>
</feature>
<dbReference type="eggNOG" id="COG4380">
    <property type="taxonomic scope" value="Bacteria"/>
</dbReference>
<organism evidence="2 3">
    <name type="scientific">Hahella chejuensis (strain KCTC 2396)</name>
    <dbReference type="NCBI Taxonomy" id="349521"/>
    <lineage>
        <taxon>Bacteria</taxon>
        <taxon>Pseudomonadati</taxon>
        <taxon>Pseudomonadota</taxon>
        <taxon>Gammaproteobacteria</taxon>
        <taxon>Oceanospirillales</taxon>
        <taxon>Hahellaceae</taxon>
        <taxon>Hahella</taxon>
    </lineage>
</organism>
<dbReference type="InterPro" id="IPR008517">
    <property type="entry name" value="GNA1162-like"/>
</dbReference>
<feature type="signal peptide" evidence="1">
    <location>
        <begin position="1"/>
        <end position="26"/>
    </location>
</feature>
<evidence type="ECO:0000313" key="3">
    <source>
        <dbReference type="Proteomes" id="UP000000238"/>
    </source>
</evidence>
<dbReference type="RefSeq" id="WP_011396969.1">
    <property type="nucleotide sequence ID" value="NC_007645.1"/>
</dbReference>
<protein>
    <submittedName>
        <fullName evidence="2">Uncharacterized protein conserved in bacteria</fullName>
    </submittedName>
</protein>
<dbReference type="PROSITE" id="PS51257">
    <property type="entry name" value="PROKAR_LIPOPROTEIN"/>
    <property type="match status" value="1"/>
</dbReference>
<dbReference type="OrthoDB" id="1014694at2"/>